<evidence type="ECO:0000313" key="2">
    <source>
        <dbReference type="EMBL" id="KJV67838.1"/>
    </source>
</evidence>
<accession>A0A0F3NIF3</accession>
<sequence length="74" mass="8486">MLPDENIVALMPLFSVYMYCAIWLLRLPCKMVISLFFIHTEQGVCDWPLWELSHRNIDVGAGIAGSFYPSSKSY</sequence>
<keyword evidence="1" id="KW-0812">Transmembrane</keyword>
<dbReference type="EMBL" id="LANW01000001">
    <property type="protein sequence ID" value="KJV67838.1"/>
    <property type="molecule type" value="Genomic_DNA"/>
</dbReference>
<evidence type="ECO:0000256" key="1">
    <source>
        <dbReference type="SAM" id="Phobius"/>
    </source>
</evidence>
<keyword evidence="1" id="KW-1133">Transmembrane helix</keyword>
<comment type="caution">
    <text evidence="2">The sequence shown here is derived from an EMBL/GenBank/DDBJ whole genome shotgun (WGS) entry which is preliminary data.</text>
</comment>
<name>A0A0F3NIF3_ANAPH</name>
<dbReference type="PATRIC" id="fig|1359153.3.peg.1027"/>
<reference evidence="2 3" key="1">
    <citation type="submission" date="2015-01" db="EMBL/GenBank/DDBJ databases">
        <title>Genome Sequencing of Rickettsiales.</title>
        <authorList>
            <person name="Daugherty S.C."/>
            <person name="Su Q."/>
            <person name="Abolude K."/>
            <person name="Beier-Sexton M."/>
            <person name="Carlyon J.A."/>
            <person name="Carter R."/>
            <person name="Day N.P."/>
            <person name="Dumler S.J."/>
            <person name="Dyachenko V."/>
            <person name="Godinez A."/>
            <person name="Kurtti T.J."/>
            <person name="Lichay M."/>
            <person name="Mullins K.E."/>
            <person name="Ott S."/>
            <person name="Pappas-Brown V."/>
            <person name="Paris D.H."/>
            <person name="Patel P."/>
            <person name="Richards A.L."/>
            <person name="Sadzewicz L."/>
            <person name="Sears K."/>
            <person name="Seidman D."/>
            <person name="Sengamalay N."/>
            <person name="Stenos J."/>
            <person name="Tallon L.J."/>
            <person name="Vincent G."/>
            <person name="Fraser C.M."/>
            <person name="Munderloh U."/>
            <person name="Dunning-Hotopp J.C."/>
        </authorList>
    </citation>
    <scope>NUCLEOTIDE SEQUENCE [LARGE SCALE GENOMIC DNA]</scope>
    <source>
        <strain evidence="2 3">ApNP</strain>
    </source>
</reference>
<protein>
    <submittedName>
        <fullName evidence="2">Uncharacterized protein</fullName>
    </submittedName>
</protein>
<keyword evidence="1" id="KW-0472">Membrane</keyword>
<dbReference type="AlphaFoldDB" id="A0A0F3NIF3"/>
<feature type="transmembrane region" description="Helical" evidence="1">
    <location>
        <begin position="6"/>
        <end position="25"/>
    </location>
</feature>
<dbReference type="Proteomes" id="UP000033385">
    <property type="component" value="Unassembled WGS sequence"/>
</dbReference>
<organism evidence="2 3">
    <name type="scientific">Anaplasma phagocytophilum str. ApNP</name>
    <dbReference type="NCBI Taxonomy" id="1359153"/>
    <lineage>
        <taxon>Bacteria</taxon>
        <taxon>Pseudomonadati</taxon>
        <taxon>Pseudomonadota</taxon>
        <taxon>Alphaproteobacteria</taxon>
        <taxon>Rickettsiales</taxon>
        <taxon>Anaplasmataceae</taxon>
        <taxon>Anaplasma</taxon>
        <taxon>phagocytophilum group</taxon>
    </lineage>
</organism>
<proteinExistence type="predicted"/>
<evidence type="ECO:0000313" key="3">
    <source>
        <dbReference type="Proteomes" id="UP000033385"/>
    </source>
</evidence>
<gene>
    <name evidence="2" type="ORF">APHNP_0997</name>
</gene>